<dbReference type="PROSITE" id="PS50111">
    <property type="entry name" value="CHEMOTAXIS_TRANSDUC_2"/>
    <property type="match status" value="1"/>
</dbReference>
<keyword evidence="1 2" id="KW-0807">Transducer</keyword>
<dbReference type="Gene3D" id="1.10.287.950">
    <property type="entry name" value="Methyl-accepting chemotaxis protein"/>
    <property type="match status" value="1"/>
</dbReference>
<evidence type="ECO:0000259" key="6">
    <source>
        <dbReference type="PROSITE" id="PS50111"/>
    </source>
</evidence>
<name>A0ABT0RUG4_9SPHN</name>
<dbReference type="InterPro" id="IPR004089">
    <property type="entry name" value="MCPsignal_dom"/>
</dbReference>
<feature type="transmembrane region" description="Helical" evidence="5">
    <location>
        <begin position="39"/>
        <end position="57"/>
    </location>
</feature>
<feature type="coiled-coil region" evidence="3">
    <location>
        <begin position="184"/>
        <end position="214"/>
    </location>
</feature>
<protein>
    <submittedName>
        <fullName evidence="7">Methyl-accepting chemotaxis protein</fullName>
    </submittedName>
</protein>
<accession>A0ABT0RUG4</accession>
<dbReference type="PROSITE" id="PS51257">
    <property type="entry name" value="PROKAR_LIPOPROTEIN"/>
    <property type="match status" value="1"/>
</dbReference>
<evidence type="ECO:0000256" key="1">
    <source>
        <dbReference type="ARBA" id="ARBA00023224"/>
    </source>
</evidence>
<comment type="caution">
    <text evidence="7">The sequence shown here is derived from an EMBL/GenBank/DDBJ whole genome shotgun (WGS) entry which is preliminary data.</text>
</comment>
<evidence type="ECO:0000256" key="4">
    <source>
        <dbReference type="SAM" id="MobiDB-lite"/>
    </source>
</evidence>
<feature type="transmembrane region" description="Helical" evidence="5">
    <location>
        <begin position="115"/>
        <end position="137"/>
    </location>
</feature>
<organism evidence="7 8">
    <name type="scientific">Sphingomonas caseinilyticus</name>
    <dbReference type="NCBI Taxonomy" id="2908205"/>
    <lineage>
        <taxon>Bacteria</taxon>
        <taxon>Pseudomonadati</taxon>
        <taxon>Pseudomonadota</taxon>
        <taxon>Alphaproteobacteria</taxon>
        <taxon>Sphingomonadales</taxon>
        <taxon>Sphingomonadaceae</taxon>
        <taxon>Sphingomonas</taxon>
    </lineage>
</organism>
<dbReference type="PANTHER" id="PTHR32089:SF112">
    <property type="entry name" value="LYSOZYME-LIKE PROTEIN-RELATED"/>
    <property type="match status" value="1"/>
</dbReference>
<dbReference type="SMART" id="SM00283">
    <property type="entry name" value="MA"/>
    <property type="match status" value="1"/>
</dbReference>
<feature type="transmembrane region" description="Helical" evidence="5">
    <location>
        <begin position="64"/>
        <end position="85"/>
    </location>
</feature>
<reference evidence="7 8" key="1">
    <citation type="submission" date="2022-05" db="EMBL/GenBank/DDBJ databases">
        <authorList>
            <person name="Jo J.-H."/>
            <person name="Im W.-T."/>
        </authorList>
    </citation>
    <scope>NUCLEOTIDE SEQUENCE [LARGE SCALE GENOMIC DNA]</scope>
    <source>
        <strain evidence="7 8">NSE70-1</strain>
    </source>
</reference>
<sequence length="501" mass="52510">MEELNRLRIRGVLMLTMLGWTSTACLLLLCLLFDFRNELIPVAFSAALNFVPTFYATRERYDGGAAAAFGVMAAIHPALLVFMLQGHPWQMEAHMFFFVGLASLTLVCDWRPIGVAVGVTAVHHLLLSLVAPEWIFIGSGDLLRVLVHGLAVAMVGGVLGPMMVHMGKLFSEQSNARMISEGLAASANEALRTARRAQAEVESEREKRLEIERRGMADARRDELFSLAGAFESSVAKIVQSVGAAAEQLEKAASNMSRFAREAGEQSANAAREADGASESATRVSHGVSELSNSILSIAATASQQAELGVAARGASQTGEEVIRALAEQAANIDSFVGLIQGVASQTNMLALNATIEAARAGEAGAGFGVVAAEVKALANKTHEATGQINEIVSGISLGAAEADRVIGKVSNAMTELEQAAIKMRGSIGDQSNVASLIEQGAVDSATSATQIAQRIGEVARAAGEAVQISDEVQASAAGLTKIAHGLKSATDEFLSQLRAA</sequence>
<feature type="domain" description="Methyl-accepting transducer" evidence="6">
    <location>
        <begin position="245"/>
        <end position="481"/>
    </location>
</feature>
<feature type="transmembrane region" description="Helical" evidence="5">
    <location>
        <begin position="143"/>
        <end position="164"/>
    </location>
</feature>
<dbReference type="EMBL" id="JAMGBA010000001">
    <property type="protein sequence ID" value="MCL6698340.1"/>
    <property type="molecule type" value="Genomic_DNA"/>
</dbReference>
<dbReference type="RefSeq" id="WP_249903682.1">
    <property type="nucleotide sequence ID" value="NZ_JAMGBA010000001.1"/>
</dbReference>
<keyword evidence="5" id="KW-1133">Transmembrane helix</keyword>
<feature type="transmembrane region" description="Helical" evidence="5">
    <location>
        <begin position="12"/>
        <end position="33"/>
    </location>
</feature>
<keyword evidence="3" id="KW-0175">Coiled coil</keyword>
<gene>
    <name evidence="7" type="ORF">LZ496_06035</name>
</gene>
<keyword evidence="8" id="KW-1185">Reference proteome</keyword>
<evidence type="ECO:0000256" key="3">
    <source>
        <dbReference type="SAM" id="Coils"/>
    </source>
</evidence>
<keyword evidence="5" id="KW-0812">Transmembrane</keyword>
<dbReference type="SUPFAM" id="SSF58104">
    <property type="entry name" value="Methyl-accepting chemotaxis protein (MCP) signaling domain"/>
    <property type="match status" value="1"/>
</dbReference>
<evidence type="ECO:0000313" key="8">
    <source>
        <dbReference type="Proteomes" id="UP001203410"/>
    </source>
</evidence>
<feature type="region of interest" description="Disordered" evidence="4">
    <location>
        <begin position="262"/>
        <end position="284"/>
    </location>
</feature>
<proteinExistence type="predicted"/>
<dbReference type="PANTHER" id="PTHR32089">
    <property type="entry name" value="METHYL-ACCEPTING CHEMOTAXIS PROTEIN MCPB"/>
    <property type="match status" value="1"/>
</dbReference>
<dbReference type="Proteomes" id="UP001203410">
    <property type="component" value="Unassembled WGS sequence"/>
</dbReference>
<evidence type="ECO:0000313" key="7">
    <source>
        <dbReference type="EMBL" id="MCL6698340.1"/>
    </source>
</evidence>
<dbReference type="Pfam" id="PF00015">
    <property type="entry name" value="MCPsignal"/>
    <property type="match status" value="1"/>
</dbReference>
<evidence type="ECO:0000256" key="2">
    <source>
        <dbReference type="PROSITE-ProRule" id="PRU00284"/>
    </source>
</evidence>
<evidence type="ECO:0000256" key="5">
    <source>
        <dbReference type="SAM" id="Phobius"/>
    </source>
</evidence>
<keyword evidence="5" id="KW-0472">Membrane</keyword>